<evidence type="ECO:0000313" key="3">
    <source>
        <dbReference type="EMBL" id="AYC64945.1"/>
    </source>
</evidence>
<keyword evidence="2" id="KW-0812">Transmembrane</keyword>
<reference evidence="3" key="1">
    <citation type="submission" date="2018-07" db="EMBL/GenBank/DDBJ databases">
        <authorList>
            <person name="Quirk P.G."/>
            <person name="Krulwich T.A."/>
        </authorList>
    </citation>
    <scope>NUCLEOTIDE SEQUENCE</scope>
</reference>
<proteinExistence type="inferred from homology"/>
<gene>
    <name evidence="3" type="primary">ycf20</name>
</gene>
<feature type="transmembrane region" description="Helical" evidence="2">
    <location>
        <begin position="47"/>
        <end position="69"/>
    </location>
</feature>
<organism evidence="3">
    <name type="scientific">Boodleopsis sp. H.0758</name>
    <dbReference type="NCBI Taxonomy" id="2320802"/>
    <lineage>
        <taxon>Eukaryota</taxon>
        <taxon>Viridiplantae</taxon>
        <taxon>Chlorophyta</taxon>
        <taxon>core chlorophytes</taxon>
        <taxon>Ulvophyceae</taxon>
        <taxon>TCBD clade</taxon>
        <taxon>Bryopsidales</taxon>
        <taxon>Halimedineae</taxon>
        <taxon>Halimedaceae</taxon>
        <taxon>Rhipileae</taxon>
        <taxon>Boodleopsis</taxon>
    </lineage>
</organism>
<keyword evidence="2" id="KW-0472">Membrane</keyword>
<sequence>MLRLIKFLKIFIKKIKSYSLESIFNFYLGFFLGNLFSNLLNNIRNKIIWDGIILLIIVYILETFNYTIYKKNPKNKKLPSILKSLQIGILLGFFIDAFKVGS</sequence>
<feature type="transmembrane region" description="Helical" evidence="2">
    <location>
        <begin position="20"/>
        <end position="41"/>
    </location>
</feature>
<dbReference type="InterPro" id="IPR007572">
    <property type="entry name" value="Uncharacterised_Ycf20"/>
</dbReference>
<accession>A0A386AZS4</accession>
<keyword evidence="3" id="KW-0150">Chloroplast</keyword>
<dbReference type="EMBL" id="MH591104">
    <property type="protein sequence ID" value="AYC64945.1"/>
    <property type="molecule type" value="Genomic_DNA"/>
</dbReference>
<evidence type="ECO:0000256" key="1">
    <source>
        <dbReference type="ARBA" id="ARBA00009846"/>
    </source>
</evidence>
<evidence type="ECO:0000256" key="2">
    <source>
        <dbReference type="SAM" id="Phobius"/>
    </source>
</evidence>
<protein>
    <recommendedName>
        <fullName evidence="4">Ycf20</fullName>
    </recommendedName>
</protein>
<reference evidence="3" key="2">
    <citation type="journal article" date="2019" name="Mol. Phylogenet. Evol.">
        <title>Reassessment of the classification of bryopsidales (chlorophyta) based on chloroplast phylogenomic analyses.</title>
        <authorList>
            <person name="Cremen M.C."/>
            <person name="Leliaert F."/>
            <person name="West J."/>
            <person name="Lam D.W."/>
            <person name="Shimada S."/>
            <person name="Lopez-Bautista J.M."/>
            <person name="Verbruggen H."/>
        </authorList>
    </citation>
    <scope>NUCLEOTIDE SEQUENCE</scope>
</reference>
<evidence type="ECO:0008006" key="4">
    <source>
        <dbReference type="Google" id="ProtNLM"/>
    </source>
</evidence>
<name>A0A386AZS4_9CHLO</name>
<keyword evidence="3" id="KW-0934">Plastid</keyword>
<keyword evidence="2" id="KW-1133">Transmembrane helix</keyword>
<comment type="similarity">
    <text evidence="1">Belongs to the ycf20 family.</text>
</comment>
<dbReference type="Pfam" id="PF04483">
    <property type="entry name" value="DUF565"/>
    <property type="match status" value="1"/>
</dbReference>
<dbReference type="GeneID" id="38278769"/>
<geneLocation type="chloroplast" evidence="3"/>
<dbReference type="RefSeq" id="YP_009518995.1">
    <property type="nucleotide sequence ID" value="NC_039521.1"/>
</dbReference>
<dbReference type="AlphaFoldDB" id="A0A386AZS4"/>